<dbReference type="InterPro" id="IPR037185">
    <property type="entry name" value="EmrE-like"/>
</dbReference>
<organism evidence="3 4">
    <name type="scientific">Phreatobacter stygius</name>
    <dbReference type="NCBI Taxonomy" id="1940610"/>
    <lineage>
        <taxon>Bacteria</taxon>
        <taxon>Pseudomonadati</taxon>
        <taxon>Pseudomonadota</taxon>
        <taxon>Alphaproteobacteria</taxon>
        <taxon>Hyphomicrobiales</taxon>
        <taxon>Phreatobacteraceae</taxon>
        <taxon>Phreatobacter</taxon>
    </lineage>
</organism>
<evidence type="ECO:0000259" key="2">
    <source>
        <dbReference type="Pfam" id="PF00892"/>
    </source>
</evidence>
<dbReference type="Proteomes" id="UP000298781">
    <property type="component" value="Chromosome"/>
</dbReference>
<keyword evidence="1" id="KW-0812">Transmembrane</keyword>
<feature type="transmembrane region" description="Helical" evidence="1">
    <location>
        <begin position="213"/>
        <end position="231"/>
    </location>
</feature>
<keyword evidence="4" id="KW-1185">Reference proteome</keyword>
<sequence>MPSSRSATLLGFGAIGLWGLLALFTTASGQVPPFQLTAMTFAIGGAIGLGVVALRPGGLGLLAQSPVVWFHGVAGLFGYHALYFTALRFAPPAEANLINYLWPLLIVLFSALLPGHRLRAHHLIGAALGLAGTVLIIAGRGGLGSGFETAHLVGYLAAAACALVWSTYSVTARLLPQAPTEAVAGFCLAAAVLAGLGHLAFEPTVWPASSTEWLAILALGIGPVGAAFYLWDRGMKRGDIQVLGAASYAAPVLSTLALVVFGFARPSLALAGAVVLIVLGSLIASRDMLKR</sequence>
<evidence type="ECO:0000313" key="4">
    <source>
        <dbReference type="Proteomes" id="UP000298781"/>
    </source>
</evidence>
<dbReference type="GO" id="GO:0016020">
    <property type="term" value="C:membrane"/>
    <property type="evidence" value="ECO:0007669"/>
    <property type="project" value="InterPro"/>
</dbReference>
<keyword evidence="1" id="KW-1133">Transmembrane helix</keyword>
<feature type="transmembrane region" description="Helical" evidence="1">
    <location>
        <begin position="39"/>
        <end position="55"/>
    </location>
</feature>
<feature type="transmembrane region" description="Helical" evidence="1">
    <location>
        <begin position="122"/>
        <end position="140"/>
    </location>
</feature>
<feature type="domain" description="EamA" evidence="2">
    <location>
        <begin position="7"/>
        <end position="137"/>
    </location>
</feature>
<dbReference type="RefSeq" id="WP_136959905.1">
    <property type="nucleotide sequence ID" value="NZ_CP039690.1"/>
</dbReference>
<evidence type="ECO:0000256" key="1">
    <source>
        <dbReference type="SAM" id="Phobius"/>
    </source>
</evidence>
<dbReference type="PANTHER" id="PTHR22911">
    <property type="entry name" value="ACYL-MALONYL CONDENSING ENZYME-RELATED"/>
    <property type="match status" value="1"/>
</dbReference>
<dbReference type="EMBL" id="CP039690">
    <property type="protein sequence ID" value="QCI64452.1"/>
    <property type="molecule type" value="Genomic_DNA"/>
</dbReference>
<dbReference type="AlphaFoldDB" id="A0A4D7B8N2"/>
<dbReference type="PANTHER" id="PTHR22911:SF76">
    <property type="entry name" value="EAMA DOMAIN-CONTAINING PROTEIN"/>
    <property type="match status" value="1"/>
</dbReference>
<name>A0A4D7B8N2_9HYPH</name>
<feature type="transmembrane region" description="Helical" evidence="1">
    <location>
        <begin position="182"/>
        <end position="201"/>
    </location>
</feature>
<feature type="transmembrane region" description="Helical" evidence="1">
    <location>
        <begin position="67"/>
        <end position="85"/>
    </location>
</feature>
<dbReference type="KEGG" id="pstg:E8M01_09535"/>
<feature type="transmembrane region" description="Helical" evidence="1">
    <location>
        <begin position="97"/>
        <end position="115"/>
    </location>
</feature>
<reference evidence="3 4" key="1">
    <citation type="submission" date="2019-04" db="EMBL/GenBank/DDBJ databases">
        <title>Phreatobacter aquaticus sp. nov.</title>
        <authorList>
            <person name="Choi A."/>
        </authorList>
    </citation>
    <scope>NUCLEOTIDE SEQUENCE [LARGE SCALE GENOMIC DNA]</scope>
    <source>
        <strain evidence="3 4">KCTC 52518</strain>
    </source>
</reference>
<feature type="transmembrane region" description="Helical" evidence="1">
    <location>
        <begin position="152"/>
        <end position="170"/>
    </location>
</feature>
<keyword evidence="1" id="KW-0472">Membrane</keyword>
<dbReference type="Pfam" id="PF00892">
    <property type="entry name" value="EamA"/>
    <property type="match status" value="2"/>
</dbReference>
<accession>A0A4D7B8N2</accession>
<gene>
    <name evidence="3" type="ORF">E8M01_09535</name>
</gene>
<feature type="domain" description="EamA" evidence="2">
    <location>
        <begin position="153"/>
        <end position="285"/>
    </location>
</feature>
<feature type="transmembrane region" description="Helical" evidence="1">
    <location>
        <begin position="267"/>
        <end position="285"/>
    </location>
</feature>
<dbReference type="SUPFAM" id="SSF103481">
    <property type="entry name" value="Multidrug resistance efflux transporter EmrE"/>
    <property type="match status" value="2"/>
</dbReference>
<evidence type="ECO:0000313" key="3">
    <source>
        <dbReference type="EMBL" id="QCI64452.1"/>
    </source>
</evidence>
<feature type="transmembrane region" description="Helical" evidence="1">
    <location>
        <begin position="243"/>
        <end position="261"/>
    </location>
</feature>
<proteinExistence type="predicted"/>
<protein>
    <submittedName>
        <fullName evidence="3">EamA family transporter</fullName>
    </submittedName>
</protein>
<dbReference type="InterPro" id="IPR000620">
    <property type="entry name" value="EamA_dom"/>
</dbReference>
<dbReference type="OrthoDB" id="9795732at2"/>